<name>A0A0E3PN51_9EURY</name>
<evidence type="ECO:0000313" key="1">
    <source>
        <dbReference type="EMBL" id="AKB36970.1"/>
    </source>
</evidence>
<reference evidence="1 2" key="1">
    <citation type="submission" date="2014-07" db="EMBL/GenBank/DDBJ databases">
        <title>Methanogenic archaea and the global carbon cycle.</title>
        <authorList>
            <person name="Henriksen J.R."/>
            <person name="Luke J."/>
            <person name="Reinhart S."/>
            <person name="Benedict M.N."/>
            <person name="Youngblut N.D."/>
            <person name="Metcalf M.E."/>
            <person name="Whitaker R.J."/>
            <person name="Metcalf W.W."/>
        </authorList>
    </citation>
    <scope>NUCLEOTIDE SEQUENCE [LARGE SCALE GENOMIC DNA]</scope>
    <source>
        <strain evidence="1 2">C2J</strain>
    </source>
</reference>
<proteinExistence type="predicted"/>
<dbReference type="Proteomes" id="UP000033123">
    <property type="component" value="Chromosome"/>
</dbReference>
<dbReference type="KEGG" id="msj:MSSAC_2380"/>
<dbReference type="PATRIC" id="fig|1434118.4.peg.3066"/>
<evidence type="ECO:0000313" key="2">
    <source>
        <dbReference type="Proteomes" id="UP000033123"/>
    </source>
</evidence>
<organism evidence="1 2">
    <name type="scientific">Methanosarcina siciliae C2J</name>
    <dbReference type="NCBI Taxonomy" id="1434118"/>
    <lineage>
        <taxon>Archaea</taxon>
        <taxon>Methanobacteriati</taxon>
        <taxon>Methanobacteriota</taxon>
        <taxon>Stenosarchaea group</taxon>
        <taxon>Methanomicrobia</taxon>
        <taxon>Methanosarcinales</taxon>
        <taxon>Methanosarcinaceae</taxon>
        <taxon>Methanosarcina</taxon>
    </lineage>
</organism>
<dbReference type="EMBL" id="CP009508">
    <property type="protein sequence ID" value="AKB36970.1"/>
    <property type="molecule type" value="Genomic_DNA"/>
</dbReference>
<accession>A0A0E3PN51</accession>
<dbReference type="AlphaFoldDB" id="A0A0E3PN51"/>
<dbReference type="HOGENOM" id="CLU_2748248_0_0_2"/>
<protein>
    <submittedName>
        <fullName evidence="1">Uncharacterized protein</fullName>
    </submittedName>
</protein>
<sequence>MEVPEEYDPEFQGHSPQVNVVMLLLGSRAAKNCLHISDGTQISFYLFVLSLSRKCRIAFPHAARKAIVLP</sequence>
<gene>
    <name evidence="1" type="ORF">MSSAC_2380</name>
</gene>